<dbReference type="KEGG" id="mtm:MYCTH_2311122"/>
<dbReference type="AlphaFoldDB" id="G2QML5"/>
<evidence type="ECO:0000313" key="2">
    <source>
        <dbReference type="EMBL" id="AEO61195.1"/>
    </source>
</evidence>
<dbReference type="InterPro" id="IPR045518">
    <property type="entry name" value="2EXR"/>
</dbReference>
<dbReference type="PANTHER" id="PTHR35910:SF1">
    <property type="entry name" value="2EXR DOMAIN-CONTAINING PROTEIN"/>
    <property type="match status" value="1"/>
</dbReference>
<evidence type="ECO:0000259" key="1">
    <source>
        <dbReference type="Pfam" id="PF20150"/>
    </source>
</evidence>
<dbReference type="GeneID" id="11506240"/>
<keyword evidence="3" id="KW-1185">Reference proteome</keyword>
<dbReference type="HOGENOM" id="CLU_045008_1_0_1"/>
<dbReference type="eggNOG" id="ENOG502RPDK">
    <property type="taxonomic scope" value="Eukaryota"/>
</dbReference>
<dbReference type="STRING" id="573729.G2QML5"/>
<protein>
    <recommendedName>
        <fullName evidence="1">2EXR domain-containing protein</fullName>
    </recommendedName>
</protein>
<dbReference type="OMA" id="HICSESR"/>
<organism evidence="2 3">
    <name type="scientific">Thermothelomyces thermophilus (strain ATCC 42464 / BCRC 31852 / DSM 1799)</name>
    <name type="common">Sporotrichum thermophile</name>
    <dbReference type="NCBI Taxonomy" id="573729"/>
    <lineage>
        <taxon>Eukaryota</taxon>
        <taxon>Fungi</taxon>
        <taxon>Dikarya</taxon>
        <taxon>Ascomycota</taxon>
        <taxon>Pezizomycotina</taxon>
        <taxon>Sordariomycetes</taxon>
        <taxon>Sordariomycetidae</taxon>
        <taxon>Sordariales</taxon>
        <taxon>Chaetomiaceae</taxon>
        <taxon>Thermothelomyces</taxon>
    </lineage>
</organism>
<dbReference type="Pfam" id="PF20150">
    <property type="entry name" value="2EXR"/>
    <property type="match status" value="1"/>
</dbReference>
<sequence length="461" mass="53481">MGNNPNQTPLLFNDVYFSRWEQQIFPSPSVWAPFPRLPAELRLRIWLLPLQQHRMIEVDLHPNTTGDNDTPQYADRNHLGRIVSGRSRSYTSRLRGRGSYAPSLTPLLRVSREARAAALSFYHIHLPLGTGQVLYLSSEYDVVYVRPRRPKPIRRPPEYDPQPEFGAILVDFLHDARAYDYKDQGVRHLALDGEIRHYLLGWFEERVNLTPEMLHPAAATSFADILRHKLRSLLCLVNFRGFTRGMGAPPLGGGWRSHFAQTFPLRRRGHVTGAFHWLQADPRPGVELDLRQVPIMDDPHLMLRNWRRLEHLFGVTRNQQASRENDDDCGFCLYVCATQEWSTPDMRRMDWAGTWNVREMKAEAEAVWSRDELAQYLQYEAEDWDEKRWYPAHVFGSTVQYPKYSSDSREEAEIFEAMEKLPCTAIGMWLFPAEAFPPPTIPQLLSFNLSAVRPSLLLFQV</sequence>
<dbReference type="PANTHER" id="PTHR35910">
    <property type="entry name" value="2EXR DOMAIN-CONTAINING PROTEIN"/>
    <property type="match status" value="1"/>
</dbReference>
<dbReference type="OrthoDB" id="3469466at2759"/>
<dbReference type="Proteomes" id="UP000007322">
    <property type="component" value="Chromosome 6"/>
</dbReference>
<proteinExistence type="predicted"/>
<dbReference type="VEuPathDB" id="FungiDB:MYCTH_2311122"/>
<evidence type="ECO:0000313" key="3">
    <source>
        <dbReference type="Proteomes" id="UP000007322"/>
    </source>
</evidence>
<name>G2QML5_THET4</name>
<gene>
    <name evidence="2" type="ORF">MYCTH_2311122</name>
</gene>
<dbReference type="InParanoid" id="G2QML5"/>
<accession>G2QML5</accession>
<reference evidence="2 3" key="1">
    <citation type="journal article" date="2011" name="Nat. Biotechnol.">
        <title>Comparative genomic analysis of the thermophilic biomass-degrading fungi Myceliophthora thermophila and Thielavia terrestris.</title>
        <authorList>
            <person name="Berka R.M."/>
            <person name="Grigoriev I.V."/>
            <person name="Otillar R."/>
            <person name="Salamov A."/>
            <person name="Grimwood J."/>
            <person name="Reid I."/>
            <person name="Ishmael N."/>
            <person name="John T."/>
            <person name="Darmond C."/>
            <person name="Moisan M.-C."/>
            <person name="Henrissat B."/>
            <person name="Coutinho P.M."/>
            <person name="Lombard V."/>
            <person name="Natvig D.O."/>
            <person name="Lindquist E."/>
            <person name="Schmutz J."/>
            <person name="Lucas S."/>
            <person name="Harris P."/>
            <person name="Powlowski J."/>
            <person name="Bellemare A."/>
            <person name="Taylor D."/>
            <person name="Butler G."/>
            <person name="de Vries R.P."/>
            <person name="Allijn I.E."/>
            <person name="van den Brink J."/>
            <person name="Ushinsky S."/>
            <person name="Storms R."/>
            <person name="Powell A.J."/>
            <person name="Paulsen I.T."/>
            <person name="Elbourne L.D.H."/>
            <person name="Baker S.E."/>
            <person name="Magnuson J."/>
            <person name="LaBoissiere S."/>
            <person name="Clutterbuck A.J."/>
            <person name="Martinez D."/>
            <person name="Wogulis M."/>
            <person name="de Leon A.L."/>
            <person name="Rey M.W."/>
            <person name="Tsang A."/>
        </authorList>
    </citation>
    <scope>NUCLEOTIDE SEQUENCE [LARGE SCALE GENOMIC DNA]</scope>
    <source>
        <strain evidence="3">ATCC 42464 / BCRC 31852 / DSM 1799</strain>
    </source>
</reference>
<dbReference type="RefSeq" id="XP_003666440.1">
    <property type="nucleotide sequence ID" value="XM_003666392.1"/>
</dbReference>
<feature type="domain" description="2EXR" evidence="1">
    <location>
        <begin position="33"/>
        <end position="143"/>
    </location>
</feature>
<dbReference type="EMBL" id="CP003007">
    <property type="protein sequence ID" value="AEO61195.1"/>
    <property type="molecule type" value="Genomic_DNA"/>
</dbReference>